<feature type="compositionally biased region" description="Basic and acidic residues" evidence="1">
    <location>
        <begin position="93"/>
        <end position="102"/>
    </location>
</feature>
<evidence type="ECO:0000256" key="1">
    <source>
        <dbReference type="SAM" id="MobiDB-lite"/>
    </source>
</evidence>
<keyword evidence="4" id="KW-1185">Reference proteome</keyword>
<dbReference type="EMBL" id="VORU01000003">
    <property type="protein sequence ID" value="TXD69758.1"/>
    <property type="molecule type" value="Genomic_DNA"/>
</dbReference>
<proteinExistence type="predicted"/>
<reference evidence="3 4" key="1">
    <citation type="submission" date="2019-08" db="EMBL/GenBank/DDBJ databases">
        <title>Genome of Aequorivita lipolytica Y10-2 (type strain).</title>
        <authorList>
            <person name="Bowman J.P."/>
        </authorList>
    </citation>
    <scope>NUCLEOTIDE SEQUENCE [LARGE SCALE GENOMIC DNA]</scope>
    <source>
        <strain evidence="3 4">Y10-2</strain>
    </source>
</reference>
<sequence>MGQKKDIGTLFENKLNEGKRTPNNSLWEKINISLDEEKRKRKKIILYWLVGGGLSVLIGVLLVFDNGSFLMSTTPPPQNNATLNERSLSPSEGKNEKSEVKILSKNALSQQPGTGEKLSKISTVQENTTENNEENSLRTEPSPEPAANHETRKLSSKKNDIDDTFNISEMYYYYNSLNGKQIITANKKEVDSLISEKQKSLDSTALNKTIIPVQ</sequence>
<evidence type="ECO:0000313" key="3">
    <source>
        <dbReference type="EMBL" id="TXD69758.1"/>
    </source>
</evidence>
<dbReference type="OrthoDB" id="1453736at2"/>
<accession>A0A5C6YS31</accession>
<feature type="compositionally biased region" description="Polar residues" evidence="1">
    <location>
        <begin position="73"/>
        <end position="92"/>
    </location>
</feature>
<feature type="compositionally biased region" description="Basic and acidic residues" evidence="1">
    <location>
        <begin position="147"/>
        <end position="157"/>
    </location>
</feature>
<keyword evidence="2" id="KW-1133">Transmembrane helix</keyword>
<dbReference type="Proteomes" id="UP000321945">
    <property type="component" value="Unassembled WGS sequence"/>
</dbReference>
<organism evidence="3 4">
    <name type="scientific">Aequorivita lipolytica</name>
    <dbReference type="NCBI Taxonomy" id="153267"/>
    <lineage>
        <taxon>Bacteria</taxon>
        <taxon>Pseudomonadati</taxon>
        <taxon>Bacteroidota</taxon>
        <taxon>Flavobacteriia</taxon>
        <taxon>Flavobacteriales</taxon>
        <taxon>Flavobacteriaceae</taxon>
        <taxon>Aequorivita</taxon>
    </lineage>
</organism>
<gene>
    <name evidence="3" type="ORF">ESV24_04780</name>
</gene>
<keyword evidence="2" id="KW-0472">Membrane</keyword>
<feature type="region of interest" description="Disordered" evidence="1">
    <location>
        <begin position="73"/>
        <end position="157"/>
    </location>
</feature>
<comment type="caution">
    <text evidence="3">The sequence shown here is derived from an EMBL/GenBank/DDBJ whole genome shotgun (WGS) entry which is preliminary data.</text>
</comment>
<keyword evidence="2" id="KW-0812">Transmembrane</keyword>
<dbReference type="RefSeq" id="WP_111814875.1">
    <property type="nucleotide sequence ID" value="NZ_CBCRZQ010000002.1"/>
</dbReference>
<dbReference type="AlphaFoldDB" id="A0A5C6YS31"/>
<protein>
    <submittedName>
        <fullName evidence="3">Uncharacterized protein</fullName>
    </submittedName>
</protein>
<feature type="transmembrane region" description="Helical" evidence="2">
    <location>
        <begin position="44"/>
        <end position="64"/>
    </location>
</feature>
<name>A0A5C6YS31_9FLAO</name>
<evidence type="ECO:0000313" key="4">
    <source>
        <dbReference type="Proteomes" id="UP000321945"/>
    </source>
</evidence>
<evidence type="ECO:0000256" key="2">
    <source>
        <dbReference type="SAM" id="Phobius"/>
    </source>
</evidence>